<evidence type="ECO:0000259" key="2">
    <source>
        <dbReference type="Pfam" id="PF03372"/>
    </source>
</evidence>
<dbReference type="Pfam" id="PF03372">
    <property type="entry name" value="Exo_endo_phos"/>
    <property type="match status" value="1"/>
</dbReference>
<keyword evidence="3" id="KW-0540">Nuclease</keyword>
<evidence type="ECO:0000313" key="4">
    <source>
        <dbReference type="Proteomes" id="UP000035065"/>
    </source>
</evidence>
<protein>
    <submittedName>
        <fullName evidence="3">Endonuclease/exonuclease/phosphatase</fullName>
    </submittedName>
</protein>
<dbReference type="AlphaFoldDB" id="F1YKP9"/>
<dbReference type="EMBL" id="AEUD01000010">
    <property type="protein sequence ID" value="EGD54693.1"/>
    <property type="molecule type" value="Genomic_DNA"/>
</dbReference>
<keyword evidence="3" id="KW-0378">Hydrolase</keyword>
<reference evidence="3 4" key="1">
    <citation type="journal article" date="2011" name="J. Bacteriol.">
        <title>Draft Genome Sequence of Gordonia neofelifaecis NRRL B-59395, a Cholesterol-Degrading Actinomycete.</title>
        <authorList>
            <person name="Ge F."/>
            <person name="Li W."/>
            <person name="Chen G."/>
            <person name="Liu Y."/>
            <person name="Zhang G."/>
            <person name="Yong B."/>
            <person name="Wang Q."/>
            <person name="Wang N."/>
            <person name="Huang Z."/>
            <person name="Li W."/>
            <person name="Wang J."/>
            <person name="Wu C."/>
            <person name="Xie Q."/>
            <person name="Liu G."/>
        </authorList>
    </citation>
    <scope>NUCLEOTIDE SEQUENCE [LARGE SCALE GENOMIC DNA]</scope>
    <source>
        <strain evidence="3 4">NRRL B-59395</strain>
    </source>
</reference>
<keyword evidence="3" id="KW-0255">Endonuclease</keyword>
<proteinExistence type="predicted"/>
<dbReference type="GO" id="GO:0004527">
    <property type="term" value="F:exonuclease activity"/>
    <property type="evidence" value="ECO:0007669"/>
    <property type="project" value="UniProtKB-KW"/>
</dbReference>
<feature type="transmembrane region" description="Helical" evidence="1">
    <location>
        <begin position="9"/>
        <end position="29"/>
    </location>
</feature>
<keyword evidence="1" id="KW-1133">Transmembrane helix</keyword>
<accession>F1YKP9</accession>
<name>F1YKP9_9ACTN</name>
<dbReference type="Gene3D" id="3.60.10.10">
    <property type="entry name" value="Endonuclease/exonuclease/phosphatase"/>
    <property type="match status" value="1"/>
</dbReference>
<keyword evidence="3" id="KW-0269">Exonuclease</keyword>
<feature type="transmembrane region" description="Helical" evidence="1">
    <location>
        <begin position="65"/>
        <end position="86"/>
    </location>
</feature>
<dbReference type="STRING" id="644548.SCNU_12412"/>
<dbReference type="InterPro" id="IPR005135">
    <property type="entry name" value="Endo/exonuclease/phosphatase"/>
</dbReference>
<sequence>MSDALRRTGVVVGTVALVGAVGALAMRYWPGSHTVTIAAASVSPIVLLVGCAVAVTAFAAVRAWIGFGVAVVVAAAGVAVQAPLYLADDRSIERPLTVVSANIQLGTGDVDDLAELVRTRDVDVLAVQEITPEAALRIRQTSIAEDLPHDFVRPAALAYGTAVYSRHPLSQTAVLEGFALTTLTAVATVPGHGEVQVFAVHPVPPTHPEDWAEELDRIGAALSSVPSTRSVVALGDFNATTDHVQFRRLLSGGYRDAGEAAGAGWLPTYPTDKRYPPLVGIDHIVVRGLTATEVSSHEISGADHRAILAEIG</sequence>
<dbReference type="InterPro" id="IPR036691">
    <property type="entry name" value="Endo/exonu/phosph_ase_sf"/>
</dbReference>
<gene>
    <name evidence="3" type="ORF">SCNU_12412</name>
</gene>
<keyword evidence="4" id="KW-1185">Reference proteome</keyword>
<feature type="transmembrane region" description="Helical" evidence="1">
    <location>
        <begin position="35"/>
        <end position="58"/>
    </location>
</feature>
<comment type="caution">
    <text evidence="3">The sequence shown here is derived from an EMBL/GenBank/DDBJ whole genome shotgun (WGS) entry which is preliminary data.</text>
</comment>
<dbReference type="SUPFAM" id="SSF56219">
    <property type="entry name" value="DNase I-like"/>
    <property type="match status" value="1"/>
</dbReference>
<dbReference type="RefSeq" id="WP_009679699.1">
    <property type="nucleotide sequence ID" value="NZ_AEUD01000010.1"/>
</dbReference>
<keyword evidence="1" id="KW-0812">Transmembrane</keyword>
<feature type="domain" description="Endonuclease/exonuclease/phosphatase" evidence="2">
    <location>
        <begin position="100"/>
        <end position="302"/>
    </location>
</feature>
<evidence type="ECO:0000256" key="1">
    <source>
        <dbReference type="SAM" id="Phobius"/>
    </source>
</evidence>
<keyword evidence="1" id="KW-0472">Membrane</keyword>
<dbReference type="eggNOG" id="COG3021">
    <property type="taxonomic scope" value="Bacteria"/>
</dbReference>
<dbReference type="GO" id="GO:0004519">
    <property type="term" value="F:endonuclease activity"/>
    <property type="evidence" value="ECO:0007669"/>
    <property type="project" value="UniProtKB-KW"/>
</dbReference>
<dbReference type="Proteomes" id="UP000035065">
    <property type="component" value="Unassembled WGS sequence"/>
</dbReference>
<evidence type="ECO:0000313" key="3">
    <source>
        <dbReference type="EMBL" id="EGD54693.1"/>
    </source>
</evidence>
<organism evidence="3 4">
    <name type="scientific">Gordonia neofelifaecis NRRL B-59395</name>
    <dbReference type="NCBI Taxonomy" id="644548"/>
    <lineage>
        <taxon>Bacteria</taxon>
        <taxon>Bacillati</taxon>
        <taxon>Actinomycetota</taxon>
        <taxon>Actinomycetes</taxon>
        <taxon>Mycobacteriales</taxon>
        <taxon>Gordoniaceae</taxon>
        <taxon>Gordonia</taxon>
    </lineage>
</organism>